<comment type="caution">
    <text evidence="1">The sequence shown here is derived from an EMBL/GenBank/DDBJ whole genome shotgun (WGS) entry which is preliminary data.</text>
</comment>
<evidence type="ECO:0000313" key="1">
    <source>
        <dbReference type="EMBL" id="MBD0725372.1"/>
    </source>
</evidence>
<dbReference type="EMBL" id="NASZ01000012">
    <property type="protein sequence ID" value="MBD0725372.1"/>
    <property type="molecule type" value="Genomic_DNA"/>
</dbReference>
<sequence length="130" mass="15407">MERGNLNRTRRITLRLTEQEYAKIEAKFKASCCRKLSNYIRKHLFNKPIISTYRNQSLDDLMEETIVLTTELRAIGNNINQIAKKINSAKTITDFKAQYISFEQHREILFDKIDFIGKHTQKIAERWLQS</sequence>
<dbReference type="Pfam" id="PF21983">
    <property type="entry name" value="NikA-like"/>
    <property type="match status" value="1"/>
</dbReference>
<name>A0ABR7UR31_9FLAO</name>
<keyword evidence="2" id="KW-1185">Reference proteome</keyword>
<reference evidence="1 2" key="1">
    <citation type="journal article" date="2020" name="Microbiol. Res.">
        <title>Flavobacterium pokkalii sp. nov., a novel plant growth promoting native rhizobacteria isolated from pokkali rice grown in coastal saline affected agricultural regions of southern India, Kerala.</title>
        <authorList>
            <person name="Menon R.R."/>
            <person name="Kumari S."/>
            <person name="Viver T."/>
            <person name="Rameshkumar N."/>
        </authorList>
    </citation>
    <scope>NUCLEOTIDE SEQUENCE [LARGE SCALE GENOMIC DNA]</scope>
    <source>
        <strain evidence="1 2">L1I52</strain>
    </source>
</reference>
<organism evidence="1 2">
    <name type="scientific">Flavobacterium pokkalii</name>
    <dbReference type="NCBI Taxonomy" id="1940408"/>
    <lineage>
        <taxon>Bacteria</taxon>
        <taxon>Pseudomonadati</taxon>
        <taxon>Bacteroidota</taxon>
        <taxon>Flavobacteriia</taxon>
        <taxon>Flavobacteriales</taxon>
        <taxon>Flavobacteriaceae</taxon>
        <taxon>Flavobacterium</taxon>
    </lineage>
</organism>
<proteinExistence type="predicted"/>
<protein>
    <submittedName>
        <fullName evidence="1">Mobilization protein</fullName>
    </submittedName>
</protein>
<accession>A0ABR7UR31</accession>
<dbReference type="Proteomes" id="UP000661715">
    <property type="component" value="Unassembled WGS sequence"/>
</dbReference>
<evidence type="ECO:0000313" key="2">
    <source>
        <dbReference type="Proteomes" id="UP000661715"/>
    </source>
</evidence>
<gene>
    <name evidence="1" type="ORF">B6A10_09295</name>
</gene>
<dbReference type="InterPro" id="IPR053842">
    <property type="entry name" value="NikA-like"/>
</dbReference>